<dbReference type="EMBL" id="CAJVPW010026656">
    <property type="protein sequence ID" value="CAG8713031.1"/>
    <property type="molecule type" value="Genomic_DNA"/>
</dbReference>
<sequence>LREVVLQPINIGLILSTKTNQKKIQSSSSSCAIKKSTSSIDNTLRSKDDLEKLMKDIKRLASILSSLS</sequence>
<protein>
    <submittedName>
        <fullName evidence="1">3595_t:CDS:1</fullName>
    </submittedName>
</protein>
<dbReference type="Proteomes" id="UP000789366">
    <property type="component" value="Unassembled WGS sequence"/>
</dbReference>
<keyword evidence="2" id="KW-1185">Reference proteome</keyword>
<accession>A0ACA9PJ39</accession>
<reference evidence="1" key="1">
    <citation type="submission" date="2021-06" db="EMBL/GenBank/DDBJ databases">
        <authorList>
            <person name="Kallberg Y."/>
            <person name="Tangrot J."/>
            <person name="Rosling A."/>
        </authorList>
    </citation>
    <scope>NUCLEOTIDE SEQUENCE</scope>
    <source>
        <strain evidence="1">28 12/20/2015</strain>
    </source>
</reference>
<proteinExistence type="predicted"/>
<comment type="caution">
    <text evidence="1">The sequence shown here is derived from an EMBL/GenBank/DDBJ whole genome shotgun (WGS) entry which is preliminary data.</text>
</comment>
<gene>
    <name evidence="1" type="ORF">SPELUC_LOCUS11935</name>
</gene>
<name>A0ACA9PJ39_9GLOM</name>
<organism evidence="1 2">
    <name type="scientific">Cetraspora pellucida</name>
    <dbReference type="NCBI Taxonomy" id="1433469"/>
    <lineage>
        <taxon>Eukaryota</taxon>
        <taxon>Fungi</taxon>
        <taxon>Fungi incertae sedis</taxon>
        <taxon>Mucoromycota</taxon>
        <taxon>Glomeromycotina</taxon>
        <taxon>Glomeromycetes</taxon>
        <taxon>Diversisporales</taxon>
        <taxon>Gigasporaceae</taxon>
        <taxon>Cetraspora</taxon>
    </lineage>
</organism>
<feature type="non-terminal residue" evidence="1">
    <location>
        <position position="68"/>
    </location>
</feature>
<evidence type="ECO:0000313" key="1">
    <source>
        <dbReference type="EMBL" id="CAG8713031.1"/>
    </source>
</evidence>
<feature type="non-terminal residue" evidence="1">
    <location>
        <position position="1"/>
    </location>
</feature>
<evidence type="ECO:0000313" key="2">
    <source>
        <dbReference type="Proteomes" id="UP000789366"/>
    </source>
</evidence>